<dbReference type="RefSeq" id="WP_160601518.1">
    <property type="nucleotide sequence ID" value="NZ_WTYU01000002.1"/>
</dbReference>
<comment type="caution">
    <text evidence="1">The sequence shown here is derived from an EMBL/GenBank/DDBJ whole genome shotgun (WGS) entry which is preliminary data.</text>
</comment>
<dbReference type="Pfam" id="PF02515">
    <property type="entry name" value="CoA_transf_3"/>
    <property type="match status" value="1"/>
</dbReference>
<dbReference type="AlphaFoldDB" id="A0A6L7GGA1"/>
<dbReference type="InterPro" id="IPR044855">
    <property type="entry name" value="CoA-Trfase_III_dom3_sf"/>
</dbReference>
<dbReference type="SUPFAM" id="SSF89796">
    <property type="entry name" value="CoA-transferase family III (CaiB/BaiF)"/>
    <property type="match status" value="1"/>
</dbReference>
<dbReference type="InterPro" id="IPR023606">
    <property type="entry name" value="CoA-Trfase_III_dom_1_sf"/>
</dbReference>
<proteinExistence type="predicted"/>
<dbReference type="Proteomes" id="UP000473531">
    <property type="component" value="Unassembled WGS sequence"/>
</dbReference>
<dbReference type="Gene3D" id="3.30.1540.10">
    <property type="entry name" value="formyl-coa transferase, domain 3"/>
    <property type="match status" value="1"/>
</dbReference>
<dbReference type="GO" id="GO:0016740">
    <property type="term" value="F:transferase activity"/>
    <property type="evidence" value="ECO:0007669"/>
    <property type="project" value="UniProtKB-KW"/>
</dbReference>
<sequence>MAGALAGLRIVEFAGIGPGPFCGMMLADHGAQVIRIDRPAGKRGGVGSMGGKDVLARSRQSIALDLKSAEGVAVARKLCASADGIIEGYRPGVMERLGLGPEVLHADNPRLVYGRMTGWGQDGPYAKAAGHDINYISLSGALYHYGRKGEKPTPPINMVGDFGGGGMVLAFGMVSALLNVARGGTGQIVDAAMTDGSALLMGMIWGMRNAGTWSNTRGGNLLDTGAHFYDTYECVDGEYISIGSIEPQFYAELRRIAGLSDDAEFDAQMNPAAWPALKDRLTQLFRTKTREEWCAAMEHTDVCFAPVLSMAEAPAHPHNAARGTFVKVAGDTQPAPAPRFSGTAAPAPVAEKAAGTDTDAVLASIGLDTQEIARLRDAGAVA</sequence>
<keyword evidence="2" id="KW-1185">Reference proteome</keyword>
<dbReference type="OrthoDB" id="5720311at2"/>
<dbReference type="EMBL" id="WTYU01000002">
    <property type="protein sequence ID" value="MXP14917.1"/>
    <property type="molecule type" value="Genomic_DNA"/>
</dbReference>
<dbReference type="Gene3D" id="3.40.50.10540">
    <property type="entry name" value="Crotonobetainyl-coa:carnitine coa-transferase, domain 1"/>
    <property type="match status" value="1"/>
</dbReference>
<dbReference type="InterPro" id="IPR003673">
    <property type="entry name" value="CoA-Trfase_fam_III"/>
</dbReference>
<dbReference type="PANTHER" id="PTHR48228">
    <property type="entry name" value="SUCCINYL-COA--D-CITRAMALATE COA-TRANSFERASE"/>
    <property type="match status" value="1"/>
</dbReference>
<gene>
    <name evidence="1" type="ORF">GRI44_09185</name>
</gene>
<dbReference type="InterPro" id="IPR050509">
    <property type="entry name" value="CoA-transferase_III"/>
</dbReference>
<reference evidence="1 2" key="1">
    <citation type="submission" date="2019-12" db="EMBL/GenBank/DDBJ databases">
        <title>Genomic-based taxomic classification of the family Erythrobacteraceae.</title>
        <authorList>
            <person name="Xu L."/>
        </authorList>
    </citation>
    <scope>NUCLEOTIDE SEQUENCE [LARGE SCALE GENOMIC DNA]</scope>
    <source>
        <strain evidence="1 2">KCTC 52259</strain>
    </source>
</reference>
<keyword evidence="1" id="KW-0808">Transferase</keyword>
<accession>A0A6L7GGA1</accession>
<name>A0A6L7GGA1_9SPHN</name>
<evidence type="ECO:0000313" key="2">
    <source>
        <dbReference type="Proteomes" id="UP000473531"/>
    </source>
</evidence>
<evidence type="ECO:0000313" key="1">
    <source>
        <dbReference type="EMBL" id="MXP14917.1"/>
    </source>
</evidence>
<protein>
    <submittedName>
        <fullName evidence="1">CoA transferase</fullName>
    </submittedName>
</protein>
<dbReference type="PANTHER" id="PTHR48228:SF5">
    <property type="entry name" value="ALPHA-METHYLACYL-COA RACEMASE"/>
    <property type="match status" value="1"/>
</dbReference>
<organism evidence="1 2">
    <name type="scientific">Allopontixanthobacter confluentis</name>
    <dbReference type="NCBI Taxonomy" id="1849021"/>
    <lineage>
        <taxon>Bacteria</taxon>
        <taxon>Pseudomonadati</taxon>
        <taxon>Pseudomonadota</taxon>
        <taxon>Alphaproteobacteria</taxon>
        <taxon>Sphingomonadales</taxon>
        <taxon>Erythrobacteraceae</taxon>
        <taxon>Allopontixanthobacter</taxon>
    </lineage>
</organism>